<evidence type="ECO:0000313" key="3">
    <source>
        <dbReference type="Proteomes" id="UP000682892"/>
    </source>
</evidence>
<feature type="compositionally biased region" description="Low complexity" evidence="1">
    <location>
        <begin position="52"/>
        <end position="75"/>
    </location>
</feature>
<feature type="compositionally biased region" description="Basic and acidic residues" evidence="1">
    <location>
        <begin position="107"/>
        <end position="122"/>
    </location>
</feature>
<reference evidence="2" key="3">
    <citation type="submission" date="2012-09" db="EMBL/GenBank/DDBJ databases">
        <authorList>
            <consortium name="VectorBase"/>
        </authorList>
    </citation>
    <scope>NUCLEOTIDE SEQUENCE</scope>
    <source>
        <strain evidence="2">Liverpool</strain>
    </source>
</reference>
<feature type="compositionally biased region" description="Low complexity" evidence="1">
    <location>
        <begin position="180"/>
        <end position="189"/>
    </location>
</feature>
<gene>
    <name evidence="2" type="ORF">AaeL_AAEL003904</name>
</gene>
<feature type="region of interest" description="Disordered" evidence="1">
    <location>
        <begin position="166"/>
        <end position="274"/>
    </location>
</feature>
<dbReference type="EMBL" id="CH477285">
    <property type="protein sequence ID" value="EAT44763.1"/>
    <property type="molecule type" value="Genomic_DNA"/>
</dbReference>
<organism evidence="2 3">
    <name type="scientific">Aedes aegypti</name>
    <name type="common">Yellowfever mosquito</name>
    <name type="synonym">Culex aegypti</name>
    <dbReference type="NCBI Taxonomy" id="7159"/>
    <lineage>
        <taxon>Eukaryota</taxon>
        <taxon>Metazoa</taxon>
        <taxon>Ecdysozoa</taxon>
        <taxon>Arthropoda</taxon>
        <taxon>Hexapoda</taxon>
        <taxon>Insecta</taxon>
        <taxon>Pterygota</taxon>
        <taxon>Neoptera</taxon>
        <taxon>Endopterygota</taxon>
        <taxon>Diptera</taxon>
        <taxon>Nematocera</taxon>
        <taxon>Culicoidea</taxon>
        <taxon>Culicidae</taxon>
        <taxon>Culicinae</taxon>
        <taxon>Aedini</taxon>
        <taxon>Aedes</taxon>
        <taxon>Stegomyia</taxon>
    </lineage>
</organism>
<protein>
    <submittedName>
        <fullName evidence="2">AAEL003904-PA</fullName>
    </submittedName>
</protein>
<feature type="compositionally biased region" description="Low complexity" evidence="1">
    <location>
        <begin position="263"/>
        <end position="274"/>
    </location>
</feature>
<feature type="compositionally biased region" description="Polar residues" evidence="1">
    <location>
        <begin position="236"/>
        <end position="245"/>
    </location>
</feature>
<dbReference type="PaxDb" id="7159-AAEL003904-PA"/>
<reference evidence="2" key="2">
    <citation type="journal article" date="2007" name="Science">
        <title>Genome sequence of Aedes aegypti, a major arbovirus vector.</title>
        <authorList>
            <person name="Nene V."/>
            <person name="Wortman J.R."/>
            <person name="Lawson D."/>
            <person name="Haas B."/>
            <person name="Kodira C."/>
            <person name="Tu Z.J."/>
            <person name="Loftus B."/>
            <person name="Xi Z."/>
            <person name="Megy K."/>
            <person name="Grabherr M."/>
            <person name="Ren Q."/>
            <person name="Zdobnov E.M."/>
            <person name="Lobo N.F."/>
            <person name="Campbell K.S."/>
            <person name="Brown S.E."/>
            <person name="Bonaldo M.F."/>
            <person name="Zhu J."/>
            <person name="Sinkins S.P."/>
            <person name="Hogenkamp D.G."/>
            <person name="Amedeo P."/>
            <person name="Arensburger P."/>
            <person name="Atkinson P.W."/>
            <person name="Bidwell S."/>
            <person name="Biedler J."/>
            <person name="Birney E."/>
            <person name="Bruggner R.V."/>
            <person name="Costas J."/>
            <person name="Coy M.R."/>
            <person name="Crabtree J."/>
            <person name="Crawford M."/>
            <person name="Debruyn B."/>
            <person name="Decaprio D."/>
            <person name="Eiglmeier K."/>
            <person name="Eisenstadt E."/>
            <person name="El-Dorry H."/>
            <person name="Gelbart W.M."/>
            <person name="Gomes S.L."/>
            <person name="Hammond M."/>
            <person name="Hannick L.I."/>
            <person name="Hogan J.R."/>
            <person name="Holmes M.H."/>
            <person name="Jaffe D."/>
            <person name="Johnston J.S."/>
            <person name="Kennedy R.C."/>
            <person name="Koo H."/>
            <person name="Kravitz S."/>
            <person name="Kriventseva E.V."/>
            <person name="Kulp D."/>
            <person name="Labutti K."/>
            <person name="Lee E."/>
            <person name="Li S."/>
            <person name="Lovin D.D."/>
            <person name="Mao C."/>
            <person name="Mauceli E."/>
            <person name="Menck C.F."/>
            <person name="Miller J.R."/>
            <person name="Montgomery P."/>
            <person name="Mori A."/>
            <person name="Nascimento A.L."/>
            <person name="Naveira H.F."/>
            <person name="Nusbaum C."/>
            <person name="O'leary S."/>
            <person name="Orvis J."/>
            <person name="Pertea M."/>
            <person name="Quesneville H."/>
            <person name="Reidenbach K.R."/>
            <person name="Rogers Y.H."/>
            <person name="Roth C.W."/>
            <person name="Schneider J.R."/>
            <person name="Schatz M."/>
            <person name="Shumway M."/>
            <person name="Stanke M."/>
            <person name="Stinson E.O."/>
            <person name="Tubio J.M."/>
            <person name="Vanzee J.P."/>
            <person name="Verjovski-Almeida S."/>
            <person name="Werner D."/>
            <person name="White O."/>
            <person name="Wyder S."/>
            <person name="Zeng Q."/>
            <person name="Zhao Q."/>
            <person name="Zhao Y."/>
            <person name="Hill C.A."/>
            <person name="Raikhel A.S."/>
            <person name="Soares M.B."/>
            <person name="Knudson D.L."/>
            <person name="Lee N.H."/>
            <person name="Galagan J."/>
            <person name="Salzberg S.L."/>
            <person name="Paulsen I.T."/>
            <person name="Dimopoulos G."/>
            <person name="Collins F.H."/>
            <person name="Birren B."/>
            <person name="Fraser-Liggett C.M."/>
            <person name="Severson D.W."/>
        </authorList>
    </citation>
    <scope>NUCLEOTIDE SEQUENCE [LARGE SCALE GENOMIC DNA]</scope>
    <source>
        <strain evidence="2">Liverpool</strain>
    </source>
</reference>
<feature type="compositionally biased region" description="Basic and acidic residues" evidence="1">
    <location>
        <begin position="82"/>
        <end position="96"/>
    </location>
</feature>
<dbReference type="Proteomes" id="UP000682892">
    <property type="component" value="Unassembled WGS sequence"/>
</dbReference>
<feature type="region of interest" description="Disordered" evidence="1">
    <location>
        <begin position="1"/>
        <end position="153"/>
    </location>
</feature>
<evidence type="ECO:0000256" key="1">
    <source>
        <dbReference type="SAM" id="MobiDB-lite"/>
    </source>
</evidence>
<feature type="compositionally biased region" description="Polar residues" evidence="1">
    <location>
        <begin position="35"/>
        <end position="51"/>
    </location>
</feature>
<feature type="compositionally biased region" description="Low complexity" evidence="1">
    <location>
        <begin position="9"/>
        <end position="24"/>
    </location>
</feature>
<feature type="non-terminal residue" evidence="2">
    <location>
        <position position="274"/>
    </location>
</feature>
<proteinExistence type="predicted"/>
<feature type="compositionally biased region" description="Polar residues" evidence="1">
    <location>
        <begin position="97"/>
        <end position="106"/>
    </location>
</feature>
<feature type="compositionally biased region" description="Basic and acidic residues" evidence="1">
    <location>
        <begin position="221"/>
        <end position="231"/>
    </location>
</feature>
<dbReference type="HOGENOM" id="CLU_1017653_0_0_1"/>
<feature type="compositionally biased region" description="Polar residues" evidence="1">
    <location>
        <begin position="144"/>
        <end position="153"/>
    </location>
</feature>
<reference evidence="2" key="1">
    <citation type="submission" date="2005-10" db="EMBL/GenBank/DDBJ databases">
        <authorList>
            <person name="Loftus B.J."/>
            <person name="Nene V.M."/>
            <person name="Hannick L.I."/>
            <person name="Bidwell S."/>
            <person name="Haas B."/>
            <person name="Amedeo P."/>
            <person name="Orvis J."/>
            <person name="Wortman J.R."/>
            <person name="White O.R."/>
            <person name="Salzberg S."/>
            <person name="Shumway M."/>
            <person name="Koo H."/>
            <person name="Zhao Y."/>
            <person name="Holmes M."/>
            <person name="Miller J."/>
            <person name="Schatz M."/>
            <person name="Pop M."/>
            <person name="Pai G."/>
            <person name="Utterback T."/>
            <person name="Rogers Y.-H."/>
            <person name="Kravitz S."/>
            <person name="Fraser C.M."/>
        </authorList>
    </citation>
    <scope>NUCLEOTIDE SEQUENCE</scope>
    <source>
        <strain evidence="2">Liverpool</strain>
    </source>
</reference>
<name>Q17E55_AEDAE</name>
<feature type="non-terminal residue" evidence="2">
    <location>
        <position position="1"/>
    </location>
</feature>
<accession>Q17E55</accession>
<sequence length="274" mass="28383">SGRSGHELSASNKSKSSTDGSSATRRAFKTGHASGYSSSDRLATTTNHTNVRSSSDDNPTTNTTSRSSASSSSFSGGVTRPNELHESGHSSGHSEDQLTIANTSCVSKDHAYGRSSGDDKPALKKASSSSFSGGVTRPNELHKSGQSFGHSEDQLTVANTSCVSKDHAYDRSNGDDTPAAKKASSSSFSGDVTRPPELHKSGHSSSQSDDKFTVINTSSVSKDRENGRSSGERTIINASSCSGGTVQPHKPHSSKRASDHRGSASNPSSSSGVD</sequence>
<dbReference type="AlphaFoldDB" id="Q17E55"/>
<evidence type="ECO:0000313" key="2">
    <source>
        <dbReference type="EMBL" id="EAT44763.1"/>
    </source>
</evidence>